<dbReference type="AlphaFoldDB" id="G3UIU4"/>
<dbReference type="InParanoid" id="G3UIU4"/>
<evidence type="ECO:0000313" key="2">
    <source>
        <dbReference type="Proteomes" id="UP000007646"/>
    </source>
</evidence>
<dbReference type="Ensembl" id="ENSLAFT00000028240.1">
    <property type="protein sequence ID" value="ENSLAFP00000027752.1"/>
    <property type="gene ID" value="ENSLAFG00000025756.1"/>
</dbReference>
<proteinExistence type="predicted"/>
<reference evidence="1 2" key="1">
    <citation type="submission" date="2009-06" db="EMBL/GenBank/DDBJ databases">
        <title>The Genome Sequence of Loxodonta africana (African elephant).</title>
        <authorList>
            <person name="Di Palma F."/>
            <person name="Heiman D."/>
            <person name="Young S."/>
            <person name="Johnson J."/>
            <person name="Lander E.S."/>
            <person name="Lindblad-Toh K."/>
        </authorList>
    </citation>
    <scope>NUCLEOTIDE SEQUENCE [LARGE SCALE GENOMIC DNA]</scope>
    <source>
        <strain evidence="1 2">Isolate ISIS603380</strain>
    </source>
</reference>
<dbReference type="HOGENOM" id="CLU_2378160_0_0_1"/>
<reference evidence="1" key="2">
    <citation type="submission" date="2025-08" db="UniProtKB">
        <authorList>
            <consortium name="Ensembl"/>
        </authorList>
    </citation>
    <scope>IDENTIFICATION</scope>
    <source>
        <strain evidence="1">Isolate ISIS603380</strain>
    </source>
</reference>
<protein>
    <submittedName>
        <fullName evidence="1">Uncharacterized protein</fullName>
    </submittedName>
</protein>
<dbReference type="Proteomes" id="UP000007646">
    <property type="component" value="Unassembled WGS sequence"/>
</dbReference>
<keyword evidence="2" id="KW-1185">Reference proteome</keyword>
<sequence length="95" mass="11202">KQQKDFHGSYDSSAKMRAYRELQRSVGIRIKIEFFKFFVYFVSFPWSKSLESSLLSYRVFFKFVVIHSLTHFIQKVCTCQESNSYCNLPGASPRP</sequence>
<reference evidence="1" key="3">
    <citation type="submission" date="2025-09" db="UniProtKB">
        <authorList>
            <consortium name="Ensembl"/>
        </authorList>
    </citation>
    <scope>IDENTIFICATION</scope>
    <source>
        <strain evidence="1">Isolate ISIS603380</strain>
    </source>
</reference>
<evidence type="ECO:0000313" key="1">
    <source>
        <dbReference type="Ensembl" id="ENSLAFP00000027752.1"/>
    </source>
</evidence>
<organism evidence="1 2">
    <name type="scientific">Loxodonta africana</name>
    <name type="common">African elephant</name>
    <dbReference type="NCBI Taxonomy" id="9785"/>
    <lineage>
        <taxon>Eukaryota</taxon>
        <taxon>Metazoa</taxon>
        <taxon>Chordata</taxon>
        <taxon>Craniata</taxon>
        <taxon>Vertebrata</taxon>
        <taxon>Euteleostomi</taxon>
        <taxon>Mammalia</taxon>
        <taxon>Eutheria</taxon>
        <taxon>Afrotheria</taxon>
        <taxon>Proboscidea</taxon>
        <taxon>Elephantidae</taxon>
        <taxon>Loxodonta</taxon>
    </lineage>
</organism>
<name>G3UIU4_LOXAF</name>
<accession>G3UIU4</accession>